<reference evidence="2" key="1">
    <citation type="journal article" date="2019" name="Int. J. Syst. Evol. Microbiol.">
        <title>The Global Catalogue of Microorganisms (GCM) 10K type strain sequencing project: providing services to taxonomists for standard genome sequencing and annotation.</title>
        <authorList>
            <consortium name="The Broad Institute Genomics Platform"/>
            <consortium name="The Broad Institute Genome Sequencing Center for Infectious Disease"/>
            <person name="Wu L."/>
            <person name="Ma J."/>
        </authorList>
    </citation>
    <scope>NUCLEOTIDE SEQUENCE [LARGE SCALE GENOMIC DNA]</scope>
    <source>
        <strain evidence="2">CCM 8725</strain>
    </source>
</reference>
<keyword evidence="2" id="KW-1185">Reference proteome</keyword>
<evidence type="ECO:0000313" key="2">
    <source>
        <dbReference type="Proteomes" id="UP001597448"/>
    </source>
</evidence>
<comment type="caution">
    <text evidence="1">The sequence shown here is derived from an EMBL/GenBank/DDBJ whole genome shotgun (WGS) entry which is preliminary data.</text>
</comment>
<sequence>MDWMAEGDHTITLRLAMFQEHKQAVLVQIALMTEALQGIDKKIERYTN</sequence>
<dbReference type="RefSeq" id="WP_379257035.1">
    <property type="nucleotide sequence ID" value="NZ_JBHSVQ010000001.1"/>
</dbReference>
<dbReference type="EMBL" id="JBHUKY010000007">
    <property type="protein sequence ID" value="MFD2408572.1"/>
    <property type="molecule type" value="Genomic_DNA"/>
</dbReference>
<protein>
    <submittedName>
        <fullName evidence="1">Uncharacterized protein</fullName>
    </submittedName>
</protein>
<evidence type="ECO:0000313" key="1">
    <source>
        <dbReference type="EMBL" id="MFD2408572.1"/>
    </source>
</evidence>
<gene>
    <name evidence="1" type="ORF">ACFSX3_01745</name>
</gene>
<name>A0ABW5F432_9BACL</name>
<dbReference type="Proteomes" id="UP001597448">
    <property type="component" value="Unassembled WGS sequence"/>
</dbReference>
<proteinExistence type="predicted"/>
<accession>A0ABW5F432</accession>
<organism evidence="1 2">
    <name type="scientific">Paenibacillus rhizoplanae</name>
    <dbReference type="NCBI Taxonomy" id="1917181"/>
    <lineage>
        <taxon>Bacteria</taxon>
        <taxon>Bacillati</taxon>
        <taxon>Bacillota</taxon>
        <taxon>Bacilli</taxon>
        <taxon>Bacillales</taxon>
        <taxon>Paenibacillaceae</taxon>
        <taxon>Paenibacillus</taxon>
    </lineage>
</organism>